<protein>
    <submittedName>
        <fullName evidence="11">LIV-I protein H</fullName>
    </submittedName>
    <submittedName>
        <fullName evidence="10">Urea ABC transporter</fullName>
    </submittedName>
</protein>
<dbReference type="GO" id="GO:0022857">
    <property type="term" value="F:transmembrane transporter activity"/>
    <property type="evidence" value="ECO:0007669"/>
    <property type="project" value="InterPro"/>
</dbReference>
<dbReference type="AlphaFoldDB" id="A0A0T5P2C8"/>
<gene>
    <name evidence="11" type="primary">livH_3</name>
    <name evidence="11" type="ORF">RIdsm_00874</name>
    <name evidence="10" type="ORF">XM52_24485</name>
</gene>
<keyword evidence="2" id="KW-0813">Transport</keyword>
<dbReference type="GO" id="GO:0005886">
    <property type="term" value="C:plasma membrane"/>
    <property type="evidence" value="ECO:0007669"/>
    <property type="project" value="UniProtKB-SubCell"/>
</dbReference>
<dbReference type="Proteomes" id="UP000051401">
    <property type="component" value="Unassembled WGS sequence"/>
</dbReference>
<evidence type="ECO:0000256" key="4">
    <source>
        <dbReference type="ARBA" id="ARBA00022692"/>
    </source>
</evidence>
<feature type="transmembrane region" description="Helical" evidence="9">
    <location>
        <begin position="247"/>
        <end position="269"/>
    </location>
</feature>
<reference evidence="10 12" key="1">
    <citation type="submission" date="2015-04" db="EMBL/GenBank/DDBJ databases">
        <title>The draft genome sequence of Roseovarius indicus B108T.</title>
        <authorList>
            <person name="Li G."/>
            <person name="Lai Q."/>
            <person name="Shao Z."/>
            <person name="Yan P."/>
        </authorList>
    </citation>
    <scope>NUCLEOTIDE SEQUENCE [LARGE SCALE GENOMIC DNA]</scope>
    <source>
        <strain evidence="10 12">B108</strain>
    </source>
</reference>
<keyword evidence="4 9" id="KW-0812">Transmembrane</keyword>
<comment type="subcellular location">
    <subcellularLocation>
        <location evidence="1">Cell membrane</location>
        <topology evidence="1">Multi-pass membrane protein</topology>
    </subcellularLocation>
</comment>
<dbReference type="KEGG" id="rid:RIdsm_00874"/>
<evidence type="ECO:0000313" key="11">
    <source>
        <dbReference type="EMBL" id="QEW25090.1"/>
    </source>
</evidence>
<keyword evidence="7 9" id="KW-0472">Membrane</keyword>
<dbReference type="Pfam" id="PF02653">
    <property type="entry name" value="BPD_transp_2"/>
    <property type="match status" value="1"/>
</dbReference>
<feature type="transmembrane region" description="Helical" evidence="9">
    <location>
        <begin position="133"/>
        <end position="153"/>
    </location>
</feature>
<feature type="transmembrane region" description="Helical" evidence="9">
    <location>
        <begin position="92"/>
        <end position="113"/>
    </location>
</feature>
<dbReference type="EMBL" id="CP031598">
    <property type="protein sequence ID" value="QEW25090.1"/>
    <property type="molecule type" value="Genomic_DNA"/>
</dbReference>
<dbReference type="Proteomes" id="UP000325785">
    <property type="component" value="Chromosome"/>
</dbReference>
<evidence type="ECO:0000313" key="13">
    <source>
        <dbReference type="Proteomes" id="UP000325785"/>
    </source>
</evidence>
<feature type="transmembrane region" description="Helical" evidence="9">
    <location>
        <begin position="55"/>
        <end position="80"/>
    </location>
</feature>
<evidence type="ECO:0000313" key="12">
    <source>
        <dbReference type="Proteomes" id="UP000051401"/>
    </source>
</evidence>
<evidence type="ECO:0000256" key="5">
    <source>
        <dbReference type="ARBA" id="ARBA00022970"/>
    </source>
</evidence>
<evidence type="ECO:0000256" key="6">
    <source>
        <dbReference type="ARBA" id="ARBA00022989"/>
    </source>
</evidence>
<keyword evidence="5" id="KW-0029">Amino-acid transport</keyword>
<evidence type="ECO:0000256" key="7">
    <source>
        <dbReference type="ARBA" id="ARBA00023136"/>
    </source>
</evidence>
<keyword evidence="6 9" id="KW-1133">Transmembrane helix</keyword>
<evidence type="ECO:0000256" key="1">
    <source>
        <dbReference type="ARBA" id="ARBA00004651"/>
    </source>
</evidence>
<dbReference type="EMBL" id="LAXI01000024">
    <property type="protein sequence ID" value="KRS15260.1"/>
    <property type="molecule type" value="Genomic_DNA"/>
</dbReference>
<evidence type="ECO:0000256" key="3">
    <source>
        <dbReference type="ARBA" id="ARBA00022475"/>
    </source>
</evidence>
<evidence type="ECO:0000256" key="9">
    <source>
        <dbReference type="SAM" id="Phobius"/>
    </source>
</evidence>
<feature type="transmembrane region" description="Helical" evidence="9">
    <location>
        <begin position="12"/>
        <end position="35"/>
    </location>
</feature>
<keyword evidence="12" id="KW-1185">Reference proteome</keyword>
<accession>A0A0T5P2C8</accession>
<dbReference type="CDD" id="cd06582">
    <property type="entry name" value="TM_PBP1_LivH_like"/>
    <property type="match status" value="1"/>
</dbReference>
<dbReference type="OrthoDB" id="9807115at2"/>
<evidence type="ECO:0000256" key="8">
    <source>
        <dbReference type="ARBA" id="ARBA00037998"/>
    </source>
</evidence>
<dbReference type="RefSeq" id="WP_057820530.1">
    <property type="nucleotide sequence ID" value="NZ_CP031598.1"/>
</dbReference>
<dbReference type="GO" id="GO:0006865">
    <property type="term" value="P:amino acid transport"/>
    <property type="evidence" value="ECO:0007669"/>
    <property type="project" value="UniProtKB-KW"/>
</dbReference>
<proteinExistence type="inferred from homology"/>
<dbReference type="InterPro" id="IPR001851">
    <property type="entry name" value="ABC_transp_permease"/>
</dbReference>
<comment type="similarity">
    <text evidence="8">Belongs to the binding-protein-dependent transport system permease family. LivHM subfamily.</text>
</comment>
<dbReference type="STRING" id="540747.SAMN04488031_10924"/>
<dbReference type="InterPro" id="IPR052157">
    <property type="entry name" value="BCAA_transport_permease"/>
</dbReference>
<name>A0A0T5P2C8_9RHOB</name>
<organism evidence="10 12">
    <name type="scientific">Roseovarius indicus</name>
    <dbReference type="NCBI Taxonomy" id="540747"/>
    <lineage>
        <taxon>Bacteria</taxon>
        <taxon>Pseudomonadati</taxon>
        <taxon>Pseudomonadota</taxon>
        <taxon>Alphaproteobacteria</taxon>
        <taxon>Rhodobacterales</taxon>
        <taxon>Roseobacteraceae</taxon>
        <taxon>Roseovarius</taxon>
    </lineage>
</organism>
<dbReference type="PATRIC" id="fig|540747.5.peg.3249"/>
<evidence type="ECO:0000313" key="10">
    <source>
        <dbReference type="EMBL" id="KRS15260.1"/>
    </source>
</evidence>
<feature type="transmembrane region" description="Helical" evidence="9">
    <location>
        <begin position="219"/>
        <end position="241"/>
    </location>
</feature>
<keyword evidence="3" id="KW-1003">Cell membrane</keyword>
<reference evidence="11 13" key="2">
    <citation type="submission" date="2018-08" db="EMBL/GenBank/DDBJ databases">
        <title>Genetic Globetrotter - A new plasmid hitch-hiking vast phylogenetic and geographic distances.</title>
        <authorList>
            <person name="Vollmers J."/>
            <person name="Petersen J."/>
        </authorList>
    </citation>
    <scope>NUCLEOTIDE SEQUENCE [LARGE SCALE GENOMIC DNA]</scope>
    <source>
        <strain evidence="11 13">DSM 26383</strain>
    </source>
</reference>
<sequence length="285" mass="29730">MAIATIQILNTIASLALISVGLAIIFGMMKVMNFAHGELLMLGAYSVQTAYSNGVNIWIAMFVIAPLFVGLVGILIELLVIRHLYGRMMDTLLATWGISLFITGLITMIFGNVTQGISTPLGFYEIGGIRDSAYKFLIIGVTIVVFGGIYLVLKKTRLGLIARATMNNPGQVAVLGVNPRIVYTVTFAAGAAISGLAGAVLAPVTGVVPTMGAAYIGKAFITVICGGDAIFAGTAIASILFGSINQVTTIVSTAEFGEVALLIGALLMLRLLPKGISSLVSNRAV</sequence>
<dbReference type="PANTHER" id="PTHR11795">
    <property type="entry name" value="BRANCHED-CHAIN AMINO ACID TRANSPORT SYSTEM PERMEASE PROTEIN LIVH"/>
    <property type="match status" value="1"/>
</dbReference>
<evidence type="ECO:0000256" key="2">
    <source>
        <dbReference type="ARBA" id="ARBA00022448"/>
    </source>
</evidence>
<dbReference type="PANTHER" id="PTHR11795:SF447">
    <property type="entry name" value="ABC TRANSPORTER PERMEASE PROTEIN"/>
    <property type="match status" value="1"/>
</dbReference>